<organism evidence="2 3">
    <name type="scientific">Lucilia cuprina</name>
    <name type="common">Green bottle fly</name>
    <name type="synonym">Australian sheep blowfly</name>
    <dbReference type="NCBI Taxonomy" id="7375"/>
    <lineage>
        <taxon>Eukaryota</taxon>
        <taxon>Metazoa</taxon>
        <taxon>Ecdysozoa</taxon>
        <taxon>Arthropoda</taxon>
        <taxon>Hexapoda</taxon>
        <taxon>Insecta</taxon>
        <taxon>Pterygota</taxon>
        <taxon>Neoptera</taxon>
        <taxon>Endopterygota</taxon>
        <taxon>Diptera</taxon>
        <taxon>Brachycera</taxon>
        <taxon>Muscomorpha</taxon>
        <taxon>Oestroidea</taxon>
        <taxon>Calliphoridae</taxon>
        <taxon>Luciliinae</taxon>
        <taxon>Lucilia</taxon>
    </lineage>
</organism>
<name>A0A0L0CC16_LUCCU</name>
<gene>
    <name evidence="2" type="ORF">FF38_11430</name>
</gene>
<dbReference type="InterPro" id="IPR029686">
    <property type="entry name" value="Malpha/m4/m2"/>
</dbReference>
<protein>
    <submittedName>
        <fullName evidence="2">Uncharacterized protein</fullName>
    </submittedName>
</protein>
<dbReference type="Pfam" id="PF15952">
    <property type="entry name" value="ESM4"/>
    <property type="match status" value="1"/>
</dbReference>
<accession>A0A0L0CC16</accession>
<evidence type="ECO:0000313" key="3">
    <source>
        <dbReference type="Proteomes" id="UP000037069"/>
    </source>
</evidence>
<dbReference type="OrthoDB" id="7985510at2759"/>
<comment type="caution">
    <text evidence="2">The sequence shown here is derived from an EMBL/GenBank/DDBJ whole genome shotgun (WGS) entry which is preliminary data.</text>
</comment>
<evidence type="ECO:0000313" key="2">
    <source>
        <dbReference type="EMBL" id="KNC29777.1"/>
    </source>
</evidence>
<feature type="region of interest" description="Disordered" evidence="1">
    <location>
        <begin position="51"/>
        <end position="76"/>
    </location>
</feature>
<dbReference type="Proteomes" id="UP000037069">
    <property type="component" value="Unassembled WGS sequence"/>
</dbReference>
<keyword evidence="3" id="KW-1185">Reference proteome</keyword>
<dbReference type="GO" id="GO:0007423">
    <property type="term" value="P:sensory organ development"/>
    <property type="evidence" value="ECO:0007669"/>
    <property type="project" value="InterPro"/>
</dbReference>
<evidence type="ECO:0000256" key="1">
    <source>
        <dbReference type="SAM" id="MobiDB-lite"/>
    </source>
</evidence>
<sequence>MFTDTKNLANLTVNTSNAAAKQINTHSSEDEKFKLKKMWKPILRLMSRKSALAKNGKRDNSSSIPNNVNLNNASQYNNSNKDSLAALEDSISSSIQTHKLPLAEFWQTQQQQTTSQQETSTKPLEFIRKASIDKTPLDTCTNCVYGRNCQHTQFHQTQTTFDLNLSPYHQHPHQQQNFNYFDAEDGCFVWSDNMADIDENALREWFWQNSWQFAENATMC</sequence>
<dbReference type="EMBL" id="JRES01000630">
    <property type="protein sequence ID" value="KNC29777.1"/>
    <property type="molecule type" value="Genomic_DNA"/>
</dbReference>
<proteinExistence type="predicted"/>
<reference evidence="2 3" key="1">
    <citation type="journal article" date="2015" name="Nat. Commun.">
        <title>Lucilia cuprina genome unlocks parasitic fly biology to underpin future interventions.</title>
        <authorList>
            <person name="Anstead C.A."/>
            <person name="Korhonen P.K."/>
            <person name="Young N.D."/>
            <person name="Hall R.S."/>
            <person name="Jex A.R."/>
            <person name="Murali S.C."/>
            <person name="Hughes D.S."/>
            <person name="Lee S.F."/>
            <person name="Perry T."/>
            <person name="Stroehlein A.J."/>
            <person name="Ansell B.R."/>
            <person name="Breugelmans B."/>
            <person name="Hofmann A."/>
            <person name="Qu J."/>
            <person name="Dugan S."/>
            <person name="Lee S.L."/>
            <person name="Chao H."/>
            <person name="Dinh H."/>
            <person name="Han Y."/>
            <person name="Doddapaneni H.V."/>
            <person name="Worley K.C."/>
            <person name="Muzny D.M."/>
            <person name="Ioannidis P."/>
            <person name="Waterhouse R.M."/>
            <person name="Zdobnov E.M."/>
            <person name="James P.J."/>
            <person name="Bagnall N.H."/>
            <person name="Kotze A.C."/>
            <person name="Gibbs R.A."/>
            <person name="Richards S."/>
            <person name="Batterham P."/>
            <person name="Gasser R.B."/>
        </authorList>
    </citation>
    <scope>NUCLEOTIDE SEQUENCE [LARGE SCALE GENOMIC DNA]</scope>
    <source>
        <strain evidence="2 3">LS</strain>
        <tissue evidence="2">Full body</tissue>
    </source>
</reference>
<dbReference type="AlphaFoldDB" id="A0A0L0CC16"/>
<dbReference type="STRING" id="7375.A0A0L0CC16"/>
<dbReference type="GO" id="GO:0007219">
    <property type="term" value="P:Notch signaling pathway"/>
    <property type="evidence" value="ECO:0007669"/>
    <property type="project" value="InterPro"/>
</dbReference>
<feature type="compositionally biased region" description="Low complexity" evidence="1">
    <location>
        <begin position="66"/>
        <end position="76"/>
    </location>
</feature>